<evidence type="ECO:0000256" key="7">
    <source>
        <dbReference type="ARBA" id="ARBA00022801"/>
    </source>
</evidence>
<evidence type="ECO:0000313" key="11">
    <source>
        <dbReference type="EMBL" id="KAK3183778.1"/>
    </source>
</evidence>
<feature type="domain" description="Beta-galactosidase beta-sandwich" evidence="10">
    <location>
        <begin position="155"/>
        <end position="200"/>
    </location>
</feature>
<dbReference type="FunFam" id="2.60.120.260:FF:000142">
    <property type="entry name" value="Beta-galactosidase"/>
    <property type="match status" value="1"/>
</dbReference>
<evidence type="ECO:0000256" key="4">
    <source>
        <dbReference type="ARBA" id="ARBA00012756"/>
    </source>
</evidence>
<protein>
    <recommendedName>
        <fullName evidence="4">beta-galactosidase</fullName>
        <ecNumber evidence="4">3.2.1.23</ecNumber>
    </recommendedName>
</protein>
<keyword evidence="8" id="KW-0326">Glycosidase</keyword>
<dbReference type="SUPFAM" id="SSF49785">
    <property type="entry name" value="Galactose-binding domain-like"/>
    <property type="match status" value="1"/>
</dbReference>
<accession>A0AAD9ZL81</accession>
<dbReference type="PROSITE" id="PS01182">
    <property type="entry name" value="GLYCOSYL_HYDROL_F35"/>
    <property type="match status" value="1"/>
</dbReference>
<evidence type="ECO:0000256" key="6">
    <source>
        <dbReference type="ARBA" id="ARBA00022729"/>
    </source>
</evidence>
<organism evidence="11 12">
    <name type="scientific">Dipteronia sinensis</name>
    <dbReference type="NCBI Taxonomy" id="43782"/>
    <lineage>
        <taxon>Eukaryota</taxon>
        <taxon>Viridiplantae</taxon>
        <taxon>Streptophyta</taxon>
        <taxon>Embryophyta</taxon>
        <taxon>Tracheophyta</taxon>
        <taxon>Spermatophyta</taxon>
        <taxon>Magnoliopsida</taxon>
        <taxon>eudicotyledons</taxon>
        <taxon>Gunneridae</taxon>
        <taxon>Pentapetalae</taxon>
        <taxon>rosids</taxon>
        <taxon>malvids</taxon>
        <taxon>Sapindales</taxon>
        <taxon>Sapindaceae</taxon>
        <taxon>Hippocastanoideae</taxon>
        <taxon>Acereae</taxon>
        <taxon>Dipteronia</taxon>
    </lineage>
</organism>
<sequence>MPGIEFRKANTVFMNEMQNFTALIVEMMRKEKLFASQGGPIILAQIENEYGTFKSWGGAIPHRTAEDVAFAVERFFQTGGTFQNYYMNIGGPYLTTSYDYDALLDEYGNLNQPKWGHLKDLHKVLISMEKTLNHGNISNVNFGNSVTVRFHQGKICRFLSNANTTTDATISFQGSEYVVPAWSVSILPDCKNEEYNTAKVNAQTSLMVKKSNEAEDEPASLKWVWRPEIIDGPVLEGKGKFAASTLIDQKQISDESDYLWYMTRVFLNENDPLWSDDMILHVNGSGHVLHVYVNGEYFDSEWVTYGISNYKFEKQVETRTKPLS</sequence>
<comment type="similarity">
    <text evidence="3">Belongs to the glycosyl hydrolase 35 family.</text>
</comment>
<gene>
    <name evidence="11" type="ORF">Dsin_031064</name>
</gene>
<dbReference type="GO" id="GO:0048046">
    <property type="term" value="C:apoplast"/>
    <property type="evidence" value="ECO:0007669"/>
    <property type="project" value="UniProtKB-SubCell"/>
</dbReference>
<comment type="subcellular location">
    <subcellularLocation>
        <location evidence="2">Secreted</location>
        <location evidence="2">Extracellular space</location>
        <location evidence="2">Apoplast</location>
    </subcellularLocation>
</comment>
<keyword evidence="5" id="KW-0052">Apoplast</keyword>
<dbReference type="GO" id="GO:0005975">
    <property type="term" value="P:carbohydrate metabolic process"/>
    <property type="evidence" value="ECO:0007669"/>
    <property type="project" value="InterPro"/>
</dbReference>
<dbReference type="InterPro" id="IPR031330">
    <property type="entry name" value="Gly_Hdrlase_35_cat"/>
</dbReference>
<keyword evidence="12" id="KW-1185">Reference proteome</keyword>
<evidence type="ECO:0000256" key="2">
    <source>
        <dbReference type="ARBA" id="ARBA00004271"/>
    </source>
</evidence>
<dbReference type="InterPro" id="IPR008979">
    <property type="entry name" value="Galactose-bd-like_sf"/>
</dbReference>
<evidence type="ECO:0000256" key="1">
    <source>
        <dbReference type="ARBA" id="ARBA00001412"/>
    </source>
</evidence>
<dbReference type="AlphaFoldDB" id="A0AAD9ZL81"/>
<evidence type="ECO:0000256" key="5">
    <source>
        <dbReference type="ARBA" id="ARBA00022523"/>
    </source>
</evidence>
<dbReference type="InterPro" id="IPR001944">
    <property type="entry name" value="Glycoside_Hdrlase_35"/>
</dbReference>
<dbReference type="PANTHER" id="PTHR23421">
    <property type="entry name" value="BETA-GALACTOSIDASE RELATED"/>
    <property type="match status" value="1"/>
</dbReference>
<keyword evidence="7" id="KW-0378">Hydrolase</keyword>
<reference evidence="11" key="1">
    <citation type="journal article" date="2023" name="Plant J.">
        <title>Genome sequences and population genomics provide insights into the demographic history, inbreeding, and mutation load of two 'living fossil' tree species of Dipteronia.</title>
        <authorList>
            <person name="Feng Y."/>
            <person name="Comes H.P."/>
            <person name="Chen J."/>
            <person name="Zhu S."/>
            <person name="Lu R."/>
            <person name="Zhang X."/>
            <person name="Li P."/>
            <person name="Qiu J."/>
            <person name="Olsen K.M."/>
            <person name="Qiu Y."/>
        </authorList>
    </citation>
    <scope>NUCLEOTIDE SEQUENCE</scope>
    <source>
        <strain evidence="11">NBL</strain>
    </source>
</reference>
<evidence type="ECO:0000259" key="10">
    <source>
        <dbReference type="Pfam" id="PF17834"/>
    </source>
</evidence>
<dbReference type="SUPFAM" id="SSF51445">
    <property type="entry name" value="(Trans)glycosidases"/>
    <property type="match status" value="1"/>
</dbReference>
<proteinExistence type="inferred from homology"/>
<dbReference type="Proteomes" id="UP001281410">
    <property type="component" value="Unassembled WGS sequence"/>
</dbReference>
<evidence type="ECO:0000259" key="9">
    <source>
        <dbReference type="Pfam" id="PF01301"/>
    </source>
</evidence>
<keyword evidence="6" id="KW-0732">Signal</keyword>
<name>A0AAD9ZL81_9ROSI</name>
<dbReference type="Pfam" id="PF01301">
    <property type="entry name" value="Glyco_hydro_35"/>
    <property type="match status" value="1"/>
</dbReference>
<dbReference type="GO" id="GO:0004565">
    <property type="term" value="F:beta-galactosidase activity"/>
    <property type="evidence" value="ECO:0007669"/>
    <property type="project" value="UniProtKB-EC"/>
</dbReference>
<feature type="domain" description="Glycoside hydrolase 35 catalytic" evidence="9">
    <location>
        <begin position="51"/>
        <end position="123"/>
    </location>
</feature>
<evidence type="ECO:0000256" key="3">
    <source>
        <dbReference type="ARBA" id="ARBA00009809"/>
    </source>
</evidence>
<dbReference type="EC" id="3.2.1.23" evidence="4"/>
<dbReference type="InterPro" id="IPR041392">
    <property type="entry name" value="GHD"/>
</dbReference>
<comment type="caution">
    <text evidence="11">The sequence shown here is derived from an EMBL/GenBank/DDBJ whole genome shotgun (WGS) entry which is preliminary data.</text>
</comment>
<dbReference type="InterPro" id="IPR019801">
    <property type="entry name" value="Glyco_hydro_35_CS"/>
</dbReference>
<dbReference type="EMBL" id="JANJYJ010000010">
    <property type="protein sequence ID" value="KAK3183778.1"/>
    <property type="molecule type" value="Genomic_DNA"/>
</dbReference>
<dbReference type="Pfam" id="PF17834">
    <property type="entry name" value="GHD"/>
    <property type="match status" value="1"/>
</dbReference>
<comment type="catalytic activity">
    <reaction evidence="1">
        <text>Hydrolysis of terminal non-reducing beta-D-galactose residues in beta-D-galactosides.</text>
        <dbReference type="EC" id="3.2.1.23"/>
    </reaction>
</comment>
<evidence type="ECO:0000313" key="12">
    <source>
        <dbReference type="Proteomes" id="UP001281410"/>
    </source>
</evidence>
<dbReference type="Gene3D" id="3.20.20.80">
    <property type="entry name" value="Glycosidases"/>
    <property type="match status" value="2"/>
</dbReference>
<dbReference type="InterPro" id="IPR017853">
    <property type="entry name" value="GH"/>
</dbReference>
<evidence type="ECO:0000256" key="8">
    <source>
        <dbReference type="ARBA" id="ARBA00023295"/>
    </source>
</evidence>